<evidence type="ECO:0000256" key="1">
    <source>
        <dbReference type="SAM" id="MobiDB-lite"/>
    </source>
</evidence>
<name>A0A1L9TJ09_9EURO</name>
<dbReference type="EMBL" id="KV878585">
    <property type="protein sequence ID" value="OJJ59400.1"/>
    <property type="molecule type" value="Genomic_DNA"/>
</dbReference>
<organism evidence="2 3">
    <name type="scientific">Aspergillus sydowii CBS 593.65</name>
    <dbReference type="NCBI Taxonomy" id="1036612"/>
    <lineage>
        <taxon>Eukaryota</taxon>
        <taxon>Fungi</taxon>
        <taxon>Dikarya</taxon>
        <taxon>Ascomycota</taxon>
        <taxon>Pezizomycotina</taxon>
        <taxon>Eurotiomycetes</taxon>
        <taxon>Eurotiomycetidae</taxon>
        <taxon>Eurotiales</taxon>
        <taxon>Aspergillaceae</taxon>
        <taxon>Aspergillus</taxon>
        <taxon>Aspergillus subgen. Nidulantes</taxon>
    </lineage>
</organism>
<dbReference type="VEuPathDB" id="FungiDB:ASPSYDRAFT_43753"/>
<sequence length="59" mass="6718">MRVGGLEVMDGDGETEVKPEGKIRRATLRFRQDRARTTGKDVQTAEQAWLRGNMRLNNT</sequence>
<evidence type="ECO:0000313" key="2">
    <source>
        <dbReference type="EMBL" id="OJJ59400.1"/>
    </source>
</evidence>
<keyword evidence="3" id="KW-1185">Reference proteome</keyword>
<evidence type="ECO:0000313" key="3">
    <source>
        <dbReference type="Proteomes" id="UP000184356"/>
    </source>
</evidence>
<accession>A0A1L9TJ09</accession>
<reference evidence="3" key="1">
    <citation type="journal article" date="2017" name="Genome Biol.">
        <title>Comparative genomics reveals high biological diversity and specific adaptations in the industrially and medically important fungal genus Aspergillus.</title>
        <authorList>
            <person name="de Vries R.P."/>
            <person name="Riley R."/>
            <person name="Wiebenga A."/>
            <person name="Aguilar-Osorio G."/>
            <person name="Amillis S."/>
            <person name="Uchima C.A."/>
            <person name="Anderluh G."/>
            <person name="Asadollahi M."/>
            <person name="Askin M."/>
            <person name="Barry K."/>
            <person name="Battaglia E."/>
            <person name="Bayram O."/>
            <person name="Benocci T."/>
            <person name="Braus-Stromeyer S.A."/>
            <person name="Caldana C."/>
            <person name="Canovas D."/>
            <person name="Cerqueira G.C."/>
            <person name="Chen F."/>
            <person name="Chen W."/>
            <person name="Choi C."/>
            <person name="Clum A."/>
            <person name="Dos Santos R.A."/>
            <person name="Damasio A.R."/>
            <person name="Diallinas G."/>
            <person name="Emri T."/>
            <person name="Fekete E."/>
            <person name="Flipphi M."/>
            <person name="Freyberg S."/>
            <person name="Gallo A."/>
            <person name="Gournas C."/>
            <person name="Habgood R."/>
            <person name="Hainaut M."/>
            <person name="Harispe M.L."/>
            <person name="Henrissat B."/>
            <person name="Hilden K.S."/>
            <person name="Hope R."/>
            <person name="Hossain A."/>
            <person name="Karabika E."/>
            <person name="Karaffa L."/>
            <person name="Karanyi Z."/>
            <person name="Krasevec N."/>
            <person name="Kuo A."/>
            <person name="Kusch H."/>
            <person name="LaButti K."/>
            <person name="Lagendijk E.L."/>
            <person name="Lapidus A."/>
            <person name="Levasseur A."/>
            <person name="Lindquist E."/>
            <person name="Lipzen A."/>
            <person name="Logrieco A.F."/>
            <person name="MacCabe A."/>
            <person name="Maekelae M.R."/>
            <person name="Malavazi I."/>
            <person name="Melin P."/>
            <person name="Meyer V."/>
            <person name="Mielnichuk N."/>
            <person name="Miskei M."/>
            <person name="Molnar A.P."/>
            <person name="Mule G."/>
            <person name="Ngan C.Y."/>
            <person name="Orejas M."/>
            <person name="Orosz E."/>
            <person name="Ouedraogo J.P."/>
            <person name="Overkamp K.M."/>
            <person name="Park H.-S."/>
            <person name="Perrone G."/>
            <person name="Piumi F."/>
            <person name="Punt P.J."/>
            <person name="Ram A.F."/>
            <person name="Ramon A."/>
            <person name="Rauscher S."/>
            <person name="Record E."/>
            <person name="Riano-Pachon D.M."/>
            <person name="Robert V."/>
            <person name="Roehrig J."/>
            <person name="Ruller R."/>
            <person name="Salamov A."/>
            <person name="Salih N.S."/>
            <person name="Samson R.A."/>
            <person name="Sandor E."/>
            <person name="Sanguinetti M."/>
            <person name="Schuetze T."/>
            <person name="Sepcic K."/>
            <person name="Shelest E."/>
            <person name="Sherlock G."/>
            <person name="Sophianopoulou V."/>
            <person name="Squina F.M."/>
            <person name="Sun H."/>
            <person name="Susca A."/>
            <person name="Todd R.B."/>
            <person name="Tsang A."/>
            <person name="Unkles S.E."/>
            <person name="van de Wiele N."/>
            <person name="van Rossen-Uffink D."/>
            <person name="Oliveira J.V."/>
            <person name="Vesth T.C."/>
            <person name="Visser J."/>
            <person name="Yu J.-H."/>
            <person name="Zhou M."/>
            <person name="Andersen M.R."/>
            <person name="Archer D.B."/>
            <person name="Baker S.E."/>
            <person name="Benoit I."/>
            <person name="Brakhage A.A."/>
            <person name="Braus G.H."/>
            <person name="Fischer R."/>
            <person name="Frisvad J.C."/>
            <person name="Goldman G.H."/>
            <person name="Houbraken J."/>
            <person name="Oakley B."/>
            <person name="Pocsi I."/>
            <person name="Scazzocchio C."/>
            <person name="Seiboth B."/>
            <person name="vanKuyk P.A."/>
            <person name="Wortman J."/>
            <person name="Dyer P.S."/>
            <person name="Grigoriev I.V."/>
        </authorList>
    </citation>
    <scope>NUCLEOTIDE SEQUENCE [LARGE SCALE GENOMIC DNA]</scope>
    <source>
        <strain evidence="3">CBS 593.65</strain>
    </source>
</reference>
<proteinExistence type="predicted"/>
<dbReference type="Proteomes" id="UP000184356">
    <property type="component" value="Unassembled WGS sequence"/>
</dbReference>
<dbReference type="RefSeq" id="XP_040703206.1">
    <property type="nucleotide sequence ID" value="XM_040846719.1"/>
</dbReference>
<dbReference type="AlphaFoldDB" id="A0A1L9TJ09"/>
<dbReference type="GeneID" id="63762792"/>
<feature type="region of interest" description="Disordered" evidence="1">
    <location>
        <begin position="1"/>
        <end position="21"/>
    </location>
</feature>
<gene>
    <name evidence="2" type="ORF">ASPSYDRAFT_43753</name>
</gene>
<protein>
    <submittedName>
        <fullName evidence="2">Uncharacterized protein</fullName>
    </submittedName>
</protein>